<dbReference type="InterPro" id="IPR036291">
    <property type="entry name" value="NAD(P)-bd_dom_sf"/>
</dbReference>
<dbReference type="Proteomes" id="UP000828390">
    <property type="component" value="Unassembled WGS sequence"/>
</dbReference>
<evidence type="ECO:0000256" key="3">
    <source>
        <dbReference type="ARBA" id="ARBA00022857"/>
    </source>
</evidence>
<dbReference type="PANTHER" id="PTHR44085:SF2">
    <property type="entry name" value="SEPIAPTERIN REDUCTASE"/>
    <property type="match status" value="1"/>
</dbReference>
<name>A0A9D4C118_DREPO</name>
<evidence type="ECO:0000313" key="5">
    <source>
        <dbReference type="EMBL" id="KAH3715162.1"/>
    </source>
</evidence>
<evidence type="ECO:0000256" key="1">
    <source>
        <dbReference type="ARBA" id="ARBA00004496"/>
    </source>
</evidence>
<evidence type="ECO:0000256" key="4">
    <source>
        <dbReference type="ARBA" id="ARBA00023002"/>
    </source>
</evidence>
<dbReference type="InterPro" id="IPR002347">
    <property type="entry name" value="SDR_fam"/>
</dbReference>
<proteinExistence type="predicted"/>
<keyword evidence="2" id="KW-0963">Cytoplasm</keyword>
<comment type="caution">
    <text evidence="5">The sequence shown here is derived from an EMBL/GenBank/DDBJ whole genome shotgun (WGS) entry which is preliminary data.</text>
</comment>
<keyword evidence="3" id="KW-0521">NADP</keyword>
<dbReference type="Pfam" id="PF00106">
    <property type="entry name" value="adh_short"/>
    <property type="match status" value="1"/>
</dbReference>
<accession>A0A9D4C118</accession>
<reference evidence="5" key="2">
    <citation type="submission" date="2020-11" db="EMBL/GenBank/DDBJ databases">
        <authorList>
            <person name="McCartney M.A."/>
            <person name="Auch B."/>
            <person name="Kono T."/>
            <person name="Mallez S."/>
            <person name="Becker A."/>
            <person name="Gohl D.M."/>
            <person name="Silverstein K.A.T."/>
            <person name="Koren S."/>
            <person name="Bechman K.B."/>
            <person name="Herman A."/>
            <person name="Abrahante J.E."/>
            <person name="Garbe J."/>
        </authorList>
    </citation>
    <scope>NUCLEOTIDE SEQUENCE</scope>
    <source>
        <strain evidence="5">Duluth1</strain>
        <tissue evidence="5">Whole animal</tissue>
    </source>
</reference>
<dbReference type="SUPFAM" id="SSF51735">
    <property type="entry name" value="NAD(P)-binding Rossmann-fold domains"/>
    <property type="match status" value="1"/>
</dbReference>
<keyword evidence="6" id="KW-1185">Reference proteome</keyword>
<dbReference type="EMBL" id="JAIWYP010000013">
    <property type="protein sequence ID" value="KAH3715162.1"/>
    <property type="molecule type" value="Genomic_DNA"/>
</dbReference>
<evidence type="ECO:0000313" key="6">
    <source>
        <dbReference type="Proteomes" id="UP000828390"/>
    </source>
</evidence>
<dbReference type="AlphaFoldDB" id="A0A9D4C118"/>
<sequence length="192" mass="21000">MSGTFFSKKTFCIVTGASQGYGASLAEKFASLLPANSALLLLARNAEKLKGVTEKIHYQSPNVRVHFHKFDQSVLKECSTENLRTIINKSNISPSDFEQCIIIHNAGVIGDVTKFTLQIKDAEILDHAMKVNVTGAILVNTAFMECCAGTESMVIINVSSRAAIKPLSSWSIYCAGTLGIIDIYFDIKKNYI</sequence>
<evidence type="ECO:0008006" key="7">
    <source>
        <dbReference type="Google" id="ProtNLM"/>
    </source>
</evidence>
<comment type="subcellular location">
    <subcellularLocation>
        <location evidence="1">Cytoplasm</location>
    </subcellularLocation>
</comment>
<organism evidence="5 6">
    <name type="scientific">Dreissena polymorpha</name>
    <name type="common">Zebra mussel</name>
    <name type="synonym">Mytilus polymorpha</name>
    <dbReference type="NCBI Taxonomy" id="45954"/>
    <lineage>
        <taxon>Eukaryota</taxon>
        <taxon>Metazoa</taxon>
        <taxon>Spiralia</taxon>
        <taxon>Lophotrochozoa</taxon>
        <taxon>Mollusca</taxon>
        <taxon>Bivalvia</taxon>
        <taxon>Autobranchia</taxon>
        <taxon>Heteroconchia</taxon>
        <taxon>Euheterodonta</taxon>
        <taxon>Imparidentia</taxon>
        <taxon>Neoheterodontei</taxon>
        <taxon>Myida</taxon>
        <taxon>Dreissenoidea</taxon>
        <taxon>Dreissenidae</taxon>
        <taxon>Dreissena</taxon>
    </lineage>
</organism>
<dbReference type="PANTHER" id="PTHR44085">
    <property type="entry name" value="SEPIAPTERIN REDUCTASE"/>
    <property type="match status" value="1"/>
</dbReference>
<dbReference type="GO" id="GO:0006729">
    <property type="term" value="P:tetrahydrobiopterin biosynthetic process"/>
    <property type="evidence" value="ECO:0007669"/>
    <property type="project" value="TreeGrafter"/>
</dbReference>
<dbReference type="GO" id="GO:0005737">
    <property type="term" value="C:cytoplasm"/>
    <property type="evidence" value="ECO:0007669"/>
    <property type="project" value="UniProtKB-SubCell"/>
</dbReference>
<dbReference type="Gene3D" id="3.40.50.720">
    <property type="entry name" value="NAD(P)-binding Rossmann-like Domain"/>
    <property type="match status" value="1"/>
</dbReference>
<reference evidence="5" key="1">
    <citation type="journal article" date="2019" name="bioRxiv">
        <title>The Genome of the Zebra Mussel, Dreissena polymorpha: A Resource for Invasive Species Research.</title>
        <authorList>
            <person name="McCartney M.A."/>
            <person name="Auch B."/>
            <person name="Kono T."/>
            <person name="Mallez S."/>
            <person name="Zhang Y."/>
            <person name="Obille A."/>
            <person name="Becker A."/>
            <person name="Abrahante J.E."/>
            <person name="Garbe J."/>
            <person name="Badalamenti J.P."/>
            <person name="Herman A."/>
            <person name="Mangelson H."/>
            <person name="Liachko I."/>
            <person name="Sullivan S."/>
            <person name="Sone E.D."/>
            <person name="Koren S."/>
            <person name="Silverstein K.A.T."/>
            <person name="Beckman K.B."/>
            <person name="Gohl D.M."/>
        </authorList>
    </citation>
    <scope>NUCLEOTIDE SEQUENCE</scope>
    <source>
        <strain evidence="5">Duluth1</strain>
        <tissue evidence="5">Whole animal</tissue>
    </source>
</reference>
<keyword evidence="4" id="KW-0560">Oxidoreductase</keyword>
<dbReference type="InterPro" id="IPR051721">
    <property type="entry name" value="Biopterin_syn/organic_redct"/>
</dbReference>
<evidence type="ECO:0000256" key="2">
    <source>
        <dbReference type="ARBA" id="ARBA00022490"/>
    </source>
</evidence>
<gene>
    <name evidence="5" type="ORF">DPMN_057868</name>
</gene>
<protein>
    <recommendedName>
        <fullName evidence="7">Sepiapterin reductase</fullName>
    </recommendedName>
</protein>
<dbReference type="GO" id="GO:0004757">
    <property type="term" value="F:sepiapterin reductase (NADP+) activity"/>
    <property type="evidence" value="ECO:0007669"/>
    <property type="project" value="TreeGrafter"/>
</dbReference>